<dbReference type="EMBL" id="CP076134">
    <property type="protein sequence ID" value="QWG14310.1"/>
    <property type="molecule type" value="Genomic_DNA"/>
</dbReference>
<accession>A0A975RNB9</accession>
<reference evidence="1" key="1">
    <citation type="submission" date="2021-06" db="EMBL/GenBank/DDBJ databases">
        <title>Bradyrhizobium sp. S2-20-1 Genome sequencing.</title>
        <authorList>
            <person name="Jin L."/>
        </authorList>
    </citation>
    <scope>NUCLEOTIDE SEQUENCE</scope>
    <source>
        <strain evidence="1">S2-20-1</strain>
    </source>
</reference>
<protein>
    <submittedName>
        <fullName evidence="1">Uncharacterized protein</fullName>
    </submittedName>
</protein>
<sequence length="156" mass="17416">MLALSGRQQPAGIHDRLREAHAVTAKLLSDLIGETCRRFPSAGQSEKTARIERLIGSEAWTEVALALIDLEMPQWQVRRIAYDEGEWHCALSRQRELPEWLDQSIEARHVDLPLAILSAYADAQRINAPPASRTSVPTVPRNADAFYEPAGCENFA</sequence>
<gene>
    <name evidence="1" type="ORF">KMZ29_06415</name>
</gene>
<evidence type="ECO:0000313" key="1">
    <source>
        <dbReference type="EMBL" id="QWG14310.1"/>
    </source>
</evidence>
<evidence type="ECO:0000313" key="2">
    <source>
        <dbReference type="Proteomes" id="UP000680839"/>
    </source>
</evidence>
<proteinExistence type="predicted"/>
<dbReference type="AlphaFoldDB" id="A0A975RNB9"/>
<dbReference type="RefSeq" id="WP_215622941.1">
    <property type="nucleotide sequence ID" value="NZ_CP076134.1"/>
</dbReference>
<organism evidence="1 2">
    <name type="scientific">Bradyrhizobium sediminis</name>
    <dbReference type="NCBI Taxonomy" id="2840469"/>
    <lineage>
        <taxon>Bacteria</taxon>
        <taxon>Pseudomonadati</taxon>
        <taxon>Pseudomonadota</taxon>
        <taxon>Alphaproteobacteria</taxon>
        <taxon>Hyphomicrobiales</taxon>
        <taxon>Nitrobacteraceae</taxon>
        <taxon>Bradyrhizobium</taxon>
    </lineage>
</organism>
<dbReference type="Proteomes" id="UP000680839">
    <property type="component" value="Chromosome"/>
</dbReference>
<name>A0A975RNB9_9BRAD</name>